<dbReference type="PIRSF" id="PIRSF000414">
    <property type="entry name" value="AICARFT_IMPCHas"/>
    <property type="match status" value="1"/>
</dbReference>
<evidence type="ECO:0000256" key="5">
    <source>
        <dbReference type="ARBA" id="ARBA00022755"/>
    </source>
</evidence>
<dbReference type="SMART" id="SM00798">
    <property type="entry name" value="AICARFT_IMPCHas"/>
    <property type="match status" value="1"/>
</dbReference>
<dbReference type="SMART" id="SM00851">
    <property type="entry name" value="MGS"/>
    <property type="match status" value="1"/>
</dbReference>
<dbReference type="RefSeq" id="WP_089022542.1">
    <property type="nucleotide sequence ID" value="NZ_NIQC01000002.1"/>
</dbReference>
<sequence length="500" mass="54864">MKTKVSRVLISVYDKSNVLNLAKTLEACGTEIISTGGTLKYLQDNGVDVRGVEDITGYPEILGGRVKTLHPKIHGGILAKQGTEPELKDLDIKLFDLIVVNLYPFNEVIKQTNVSLDEIIENIDIGGPTLIRGAAKNWNRVTACVDPKDYNKLIEELTENQGISEELRKYLAKKAFSHTAYYDSVIAEYLNGDYNLELPDINSLSKKDLKYGENPHQKAVFLEDPNRSFIQHQGDTLSYNNLVDIDASLELVSEFNSKACVAIKHTNPCGVGVSTDILTAFEKAYAGDPVSIFGGIVAFNDQVTEKLAQKITSIFLDVVISPSFTKEALEVLAKKPRLKVIETKVDKTKAKQIRTVSFGYLVQEKNIKISPLDSWNLMTGPKVSDDQLSDLVVAEKVVKHVKSNAIVVVKDGQTLGIGAGQMNRITASKLALEHAGEHANGSVLASDAFFPFDDVVKKCEEYGVSCIIQPGGSKRDQDSIKAASDAGISMFFTGVRHFKH</sequence>
<dbReference type="InterPro" id="IPR016193">
    <property type="entry name" value="Cytidine_deaminase-like"/>
</dbReference>
<evidence type="ECO:0000256" key="1">
    <source>
        <dbReference type="ARBA" id="ARBA00004844"/>
    </source>
</evidence>
<dbReference type="Pfam" id="PF01808">
    <property type="entry name" value="AICARFT_IMPCHas"/>
    <property type="match status" value="1"/>
</dbReference>
<dbReference type="EC" id="3.5.4.10" evidence="10"/>
<evidence type="ECO:0000256" key="3">
    <source>
        <dbReference type="ARBA" id="ARBA00007667"/>
    </source>
</evidence>
<keyword evidence="4 10" id="KW-0808">Transferase</keyword>
<dbReference type="FunFam" id="3.40.50.1380:FF:000001">
    <property type="entry name" value="Bifunctional purine biosynthesis protein PurH"/>
    <property type="match status" value="1"/>
</dbReference>
<dbReference type="PANTHER" id="PTHR11692:SF0">
    <property type="entry name" value="BIFUNCTIONAL PURINE BIOSYNTHESIS PROTEIN ATIC"/>
    <property type="match status" value="1"/>
</dbReference>
<evidence type="ECO:0000313" key="12">
    <source>
        <dbReference type="EMBL" id="OWZ84738.1"/>
    </source>
</evidence>
<feature type="domain" description="MGS-like" evidence="11">
    <location>
        <begin position="1"/>
        <end position="145"/>
    </location>
</feature>
<dbReference type="InterPro" id="IPR036914">
    <property type="entry name" value="MGS-like_dom_sf"/>
</dbReference>
<comment type="catalytic activity">
    <reaction evidence="8 10">
        <text>(6R)-10-formyltetrahydrofolate + 5-amino-1-(5-phospho-beta-D-ribosyl)imidazole-4-carboxamide = 5-formamido-1-(5-phospho-D-ribosyl)imidazole-4-carboxamide + (6S)-5,6,7,8-tetrahydrofolate</text>
        <dbReference type="Rhea" id="RHEA:22192"/>
        <dbReference type="ChEBI" id="CHEBI:57453"/>
        <dbReference type="ChEBI" id="CHEBI:58467"/>
        <dbReference type="ChEBI" id="CHEBI:58475"/>
        <dbReference type="ChEBI" id="CHEBI:195366"/>
        <dbReference type="EC" id="2.1.2.3"/>
    </reaction>
</comment>
<comment type="caution">
    <text evidence="12">The sequence shown here is derived from an EMBL/GenBank/DDBJ whole genome shotgun (WGS) entry which is preliminary data.</text>
</comment>
<dbReference type="GO" id="GO:0005829">
    <property type="term" value="C:cytosol"/>
    <property type="evidence" value="ECO:0007669"/>
    <property type="project" value="TreeGrafter"/>
</dbReference>
<gene>
    <name evidence="10" type="primary">purH</name>
    <name evidence="12" type="ORF">CDO51_01585</name>
</gene>
<evidence type="ECO:0000256" key="6">
    <source>
        <dbReference type="ARBA" id="ARBA00022801"/>
    </source>
</evidence>
<evidence type="ECO:0000256" key="7">
    <source>
        <dbReference type="ARBA" id="ARBA00023268"/>
    </source>
</evidence>
<keyword evidence="7 10" id="KW-0511">Multifunctional enzyme</keyword>
<evidence type="ECO:0000256" key="8">
    <source>
        <dbReference type="ARBA" id="ARBA00050488"/>
    </source>
</evidence>
<dbReference type="InterPro" id="IPR024051">
    <property type="entry name" value="AICAR_Tfase_dup_dom_sf"/>
</dbReference>
<keyword evidence="13" id="KW-1185">Reference proteome</keyword>
<keyword evidence="6 10" id="KW-0378">Hydrolase</keyword>
<name>A0A226C0B3_9FIRM</name>
<dbReference type="PROSITE" id="PS51855">
    <property type="entry name" value="MGS"/>
    <property type="match status" value="1"/>
</dbReference>
<dbReference type="OrthoDB" id="9802065at2"/>
<comment type="pathway">
    <text evidence="1 10">Purine metabolism; IMP biosynthesis via de novo pathway; IMP from 5-formamido-1-(5-phospho-D-ribosyl)imidazole-4-carboxamide: step 1/1.</text>
</comment>
<organism evidence="12 13">
    <name type="scientific">Natranaerobius trueperi</name>
    <dbReference type="NCBI Taxonomy" id="759412"/>
    <lineage>
        <taxon>Bacteria</taxon>
        <taxon>Bacillati</taxon>
        <taxon>Bacillota</taxon>
        <taxon>Clostridia</taxon>
        <taxon>Natranaerobiales</taxon>
        <taxon>Natranaerobiaceae</taxon>
        <taxon>Natranaerobius</taxon>
    </lineage>
</organism>
<dbReference type="EMBL" id="NIQC01000002">
    <property type="protein sequence ID" value="OWZ84738.1"/>
    <property type="molecule type" value="Genomic_DNA"/>
</dbReference>
<evidence type="ECO:0000256" key="2">
    <source>
        <dbReference type="ARBA" id="ARBA00004954"/>
    </source>
</evidence>
<dbReference type="InterPro" id="IPR011607">
    <property type="entry name" value="MGS-like_dom"/>
</dbReference>
<dbReference type="GO" id="GO:0006189">
    <property type="term" value="P:'de novo' IMP biosynthetic process"/>
    <property type="evidence" value="ECO:0007669"/>
    <property type="project" value="UniProtKB-UniRule"/>
</dbReference>
<dbReference type="GO" id="GO:0003937">
    <property type="term" value="F:IMP cyclohydrolase activity"/>
    <property type="evidence" value="ECO:0007669"/>
    <property type="project" value="UniProtKB-UniRule"/>
</dbReference>
<dbReference type="GO" id="GO:0004643">
    <property type="term" value="F:phosphoribosylaminoimidazolecarboxamide formyltransferase activity"/>
    <property type="evidence" value="ECO:0007669"/>
    <property type="project" value="UniProtKB-UniRule"/>
</dbReference>
<proteinExistence type="inferred from homology"/>
<evidence type="ECO:0000256" key="9">
    <source>
        <dbReference type="ARBA" id="ARBA00050687"/>
    </source>
</evidence>
<comment type="similarity">
    <text evidence="3 10">Belongs to the PurH family.</text>
</comment>
<reference evidence="12 13" key="1">
    <citation type="submission" date="2017-06" db="EMBL/GenBank/DDBJ databases">
        <title>Draft Genome Sequence of Natranaerobius trueperi halophilic, alkalithermophilic bacteria from soda lakes.</title>
        <authorList>
            <person name="Zhao B."/>
        </authorList>
    </citation>
    <scope>NUCLEOTIDE SEQUENCE [LARGE SCALE GENOMIC DNA]</scope>
    <source>
        <strain evidence="12 13">DSM 18760</strain>
    </source>
</reference>
<dbReference type="Gene3D" id="3.40.50.1380">
    <property type="entry name" value="Methylglyoxal synthase-like domain"/>
    <property type="match status" value="1"/>
</dbReference>
<accession>A0A226C0B3</accession>
<evidence type="ECO:0000259" key="11">
    <source>
        <dbReference type="PROSITE" id="PS51855"/>
    </source>
</evidence>
<dbReference type="Pfam" id="PF02142">
    <property type="entry name" value="MGS"/>
    <property type="match status" value="1"/>
</dbReference>
<dbReference type="InterPro" id="IPR002695">
    <property type="entry name" value="PurH-like"/>
</dbReference>
<dbReference type="FunFam" id="3.40.140.20:FF:000001">
    <property type="entry name" value="Bifunctional purine biosynthesis protein PurH"/>
    <property type="match status" value="1"/>
</dbReference>
<keyword evidence="5 10" id="KW-0658">Purine biosynthesis</keyword>
<evidence type="ECO:0000256" key="4">
    <source>
        <dbReference type="ARBA" id="ARBA00022679"/>
    </source>
</evidence>
<comment type="pathway">
    <text evidence="2 10">Purine metabolism; IMP biosynthesis via de novo pathway; 5-formamido-1-(5-phospho-D-ribosyl)imidazole-4-carboxamide from 5-amino-1-(5-phospho-D-ribosyl)imidazole-4-carboxamide (10-formyl THF route): step 1/1.</text>
</comment>
<protein>
    <recommendedName>
        <fullName evidence="10">Bifunctional purine biosynthesis protein PurH</fullName>
    </recommendedName>
    <domain>
        <recommendedName>
            <fullName evidence="10">Phosphoribosylaminoimidazolecarboxamide formyltransferase</fullName>
            <ecNumber evidence="10">2.1.2.3</ecNumber>
        </recommendedName>
        <alternativeName>
            <fullName evidence="10">AICAR transformylase</fullName>
        </alternativeName>
    </domain>
    <domain>
        <recommendedName>
            <fullName evidence="10">IMP cyclohydrolase</fullName>
            <ecNumber evidence="10">3.5.4.10</ecNumber>
        </recommendedName>
        <alternativeName>
            <fullName evidence="10">ATIC</fullName>
        </alternativeName>
        <alternativeName>
            <fullName evidence="10">IMP synthase</fullName>
        </alternativeName>
        <alternativeName>
            <fullName evidence="10">Inosinicase</fullName>
        </alternativeName>
    </domain>
</protein>
<dbReference type="NCBIfam" id="NF002049">
    <property type="entry name" value="PRK00881.1"/>
    <property type="match status" value="1"/>
</dbReference>
<dbReference type="NCBIfam" id="TIGR00355">
    <property type="entry name" value="purH"/>
    <property type="match status" value="1"/>
</dbReference>
<evidence type="ECO:0000256" key="10">
    <source>
        <dbReference type="HAMAP-Rule" id="MF_00139"/>
    </source>
</evidence>
<dbReference type="PANTHER" id="PTHR11692">
    <property type="entry name" value="BIFUNCTIONAL PURINE BIOSYNTHESIS PROTEIN PURH"/>
    <property type="match status" value="1"/>
</dbReference>
<dbReference type="Gene3D" id="3.40.140.20">
    <property type="match status" value="2"/>
</dbReference>
<evidence type="ECO:0000313" key="13">
    <source>
        <dbReference type="Proteomes" id="UP000214588"/>
    </source>
</evidence>
<dbReference type="SUPFAM" id="SSF52335">
    <property type="entry name" value="Methylglyoxal synthase-like"/>
    <property type="match status" value="1"/>
</dbReference>
<dbReference type="HAMAP" id="MF_00139">
    <property type="entry name" value="PurH"/>
    <property type="match status" value="1"/>
</dbReference>
<comment type="catalytic activity">
    <reaction evidence="9 10">
        <text>IMP + H2O = 5-formamido-1-(5-phospho-D-ribosyl)imidazole-4-carboxamide</text>
        <dbReference type="Rhea" id="RHEA:18445"/>
        <dbReference type="ChEBI" id="CHEBI:15377"/>
        <dbReference type="ChEBI" id="CHEBI:58053"/>
        <dbReference type="ChEBI" id="CHEBI:58467"/>
        <dbReference type="EC" id="3.5.4.10"/>
    </reaction>
</comment>
<dbReference type="UniPathway" id="UPA00074">
    <property type="reaction ID" value="UER00133"/>
</dbReference>
<dbReference type="EC" id="2.1.2.3" evidence="10"/>
<dbReference type="AlphaFoldDB" id="A0A226C0B3"/>
<dbReference type="Proteomes" id="UP000214588">
    <property type="component" value="Unassembled WGS sequence"/>
</dbReference>
<dbReference type="CDD" id="cd01421">
    <property type="entry name" value="IMPCH"/>
    <property type="match status" value="1"/>
</dbReference>
<comment type="domain">
    <text evidence="10">The IMP cyclohydrolase activity resides in the N-terminal region.</text>
</comment>
<dbReference type="SUPFAM" id="SSF53927">
    <property type="entry name" value="Cytidine deaminase-like"/>
    <property type="match status" value="1"/>
</dbReference>